<dbReference type="SMART" id="SM00066">
    <property type="entry name" value="GAL4"/>
    <property type="match status" value="1"/>
</dbReference>
<gene>
    <name evidence="4" type="ORF">B0A50_04525</name>
</gene>
<dbReference type="PROSITE" id="PS00463">
    <property type="entry name" value="ZN2_CY6_FUNGAL_1"/>
    <property type="match status" value="1"/>
</dbReference>
<evidence type="ECO:0000313" key="5">
    <source>
        <dbReference type="Proteomes" id="UP000308549"/>
    </source>
</evidence>
<accession>A0A4U0TXN9</accession>
<dbReference type="InterPro" id="IPR007219">
    <property type="entry name" value="XnlR_reg_dom"/>
</dbReference>
<dbReference type="InterPro" id="IPR001138">
    <property type="entry name" value="Zn2Cys6_DnaBD"/>
</dbReference>
<evidence type="ECO:0000259" key="3">
    <source>
        <dbReference type="PROSITE" id="PS00463"/>
    </source>
</evidence>
<evidence type="ECO:0000313" key="4">
    <source>
        <dbReference type="EMBL" id="TKA27188.1"/>
    </source>
</evidence>
<dbReference type="GO" id="GO:0001080">
    <property type="term" value="P:nitrogen catabolite activation of transcription from RNA polymerase II promoter"/>
    <property type="evidence" value="ECO:0007669"/>
    <property type="project" value="TreeGrafter"/>
</dbReference>
<dbReference type="GO" id="GO:0003677">
    <property type="term" value="F:DNA binding"/>
    <property type="evidence" value="ECO:0007669"/>
    <property type="project" value="InterPro"/>
</dbReference>
<dbReference type="CDD" id="cd12148">
    <property type="entry name" value="fungal_TF_MHR"/>
    <property type="match status" value="1"/>
</dbReference>
<feature type="region of interest" description="Disordered" evidence="2">
    <location>
        <begin position="1"/>
        <end position="40"/>
    </location>
</feature>
<evidence type="ECO:0000256" key="2">
    <source>
        <dbReference type="SAM" id="MobiDB-lite"/>
    </source>
</evidence>
<dbReference type="SMART" id="SM00906">
    <property type="entry name" value="Fungal_trans"/>
    <property type="match status" value="1"/>
</dbReference>
<name>A0A4U0TXN9_9PEZI</name>
<dbReference type="GO" id="GO:0005634">
    <property type="term" value="C:nucleus"/>
    <property type="evidence" value="ECO:0007669"/>
    <property type="project" value="TreeGrafter"/>
</dbReference>
<dbReference type="PANTHER" id="PTHR31668">
    <property type="entry name" value="GLUCOSE TRANSPORT TRANSCRIPTION REGULATOR RGT1-RELATED-RELATED"/>
    <property type="match status" value="1"/>
</dbReference>
<dbReference type="OrthoDB" id="3034343at2759"/>
<keyword evidence="1" id="KW-0539">Nucleus</keyword>
<dbReference type="EMBL" id="NAJL01000024">
    <property type="protein sequence ID" value="TKA27188.1"/>
    <property type="molecule type" value="Genomic_DNA"/>
</dbReference>
<dbReference type="GO" id="GO:0008270">
    <property type="term" value="F:zinc ion binding"/>
    <property type="evidence" value="ECO:0007669"/>
    <property type="project" value="InterPro"/>
</dbReference>
<organism evidence="4 5">
    <name type="scientific">Salinomyces thailandicus</name>
    <dbReference type="NCBI Taxonomy" id="706561"/>
    <lineage>
        <taxon>Eukaryota</taxon>
        <taxon>Fungi</taxon>
        <taxon>Dikarya</taxon>
        <taxon>Ascomycota</taxon>
        <taxon>Pezizomycotina</taxon>
        <taxon>Dothideomycetes</taxon>
        <taxon>Dothideomycetidae</taxon>
        <taxon>Mycosphaerellales</taxon>
        <taxon>Teratosphaeriaceae</taxon>
        <taxon>Salinomyces</taxon>
    </lineage>
</organism>
<keyword evidence="5" id="KW-1185">Reference proteome</keyword>
<dbReference type="CDD" id="cd00067">
    <property type="entry name" value="GAL4"/>
    <property type="match status" value="1"/>
</dbReference>
<protein>
    <recommendedName>
        <fullName evidence="3">Zn(2)-C6 fungal-type domain-containing protein</fullName>
    </recommendedName>
</protein>
<dbReference type="PANTHER" id="PTHR31668:SF10">
    <property type="entry name" value="ZN(II)2CYS6 TRANSCRIPTION FACTOR (EUROFUNG)"/>
    <property type="match status" value="1"/>
</dbReference>
<evidence type="ECO:0000256" key="1">
    <source>
        <dbReference type="ARBA" id="ARBA00023242"/>
    </source>
</evidence>
<dbReference type="AlphaFoldDB" id="A0A4U0TXN9"/>
<dbReference type="InterPro" id="IPR050797">
    <property type="entry name" value="Carb_Metab_Trans_Reg"/>
</dbReference>
<dbReference type="Pfam" id="PF04082">
    <property type="entry name" value="Fungal_trans"/>
    <property type="match status" value="1"/>
</dbReference>
<feature type="compositionally biased region" description="Low complexity" evidence="2">
    <location>
        <begin position="13"/>
        <end position="29"/>
    </location>
</feature>
<dbReference type="GO" id="GO:0000981">
    <property type="term" value="F:DNA-binding transcription factor activity, RNA polymerase II-specific"/>
    <property type="evidence" value="ECO:0007669"/>
    <property type="project" value="InterPro"/>
</dbReference>
<feature type="domain" description="Zn(2)-C6 fungal-type" evidence="3">
    <location>
        <begin position="39"/>
        <end position="69"/>
    </location>
</feature>
<proteinExistence type="predicted"/>
<dbReference type="GO" id="GO:0006351">
    <property type="term" value="P:DNA-templated transcription"/>
    <property type="evidence" value="ECO:0007669"/>
    <property type="project" value="InterPro"/>
</dbReference>
<feature type="compositionally biased region" description="Polar residues" evidence="2">
    <location>
        <begin position="93"/>
        <end position="112"/>
    </location>
</feature>
<dbReference type="Proteomes" id="UP000308549">
    <property type="component" value="Unassembled WGS sequence"/>
</dbReference>
<comment type="caution">
    <text evidence="4">The sequence shown here is derived from an EMBL/GenBank/DDBJ whole genome shotgun (WGS) entry which is preliminary data.</text>
</comment>
<reference evidence="4 5" key="1">
    <citation type="submission" date="2017-03" db="EMBL/GenBank/DDBJ databases">
        <title>Genomes of endolithic fungi from Antarctica.</title>
        <authorList>
            <person name="Coleine C."/>
            <person name="Masonjones S."/>
            <person name="Stajich J.E."/>
        </authorList>
    </citation>
    <scope>NUCLEOTIDE SEQUENCE [LARGE SCALE GENOMIC DNA]</scope>
    <source>
        <strain evidence="4 5">CCFEE 6315</strain>
    </source>
</reference>
<sequence length="616" mass="68487">MSSAAALPPPASPTAIDGADADGSAANQGRKYKSRKERPCDACRRRKVCCIREPGDEACSLCRMQQTVCQYDQGPTPRRRRPPGAPRLSRSSAYTPTRSSGNPATPSPSIASRSHLPSEVAPPAAGEWISQYVGLSGDQDPFVLRHCNFNGSNYYKSGDWACLRVRTDGAFPSHFTLVPASHLDARPPHYPSSDLLNAAYPLHHDLLATYFEIIHTSYPILDPSRFIKGNKIDTPLLATMYSLARPFCPSAQTMPHEIPDAINSYVFQALPIEVRSPRLETIEAALLFIHRHTVIHRAPTTPGLYAEIGLLAGMCFDAGINIDPTRWDLSQADRSRRKRLWWALHIHDKWAALGLGRPSYLHEDDCNVPLLTIEDVPPNTVSGEPLPPTSAQMFVAMAALSQILSLLLTHFYTLKAVTRLPMVPVEEVAELGRFFERQLTAFYTEHLLPLTQVNDMLLDPTGTLFLAYHTCELVLYRALLRSMTPPNLLSQPLRIKAKTVVASVSKLLKNLQVTRLRAFWWSPISRINFAMTGGFMFSMLLSSVADEDIEYWSSEISKYRRLLDMQSLGFDTTKLAAARMGLLADMSHGERLETAGEGVDPKQAFCRDFGVELNSL</sequence>
<feature type="region of interest" description="Disordered" evidence="2">
    <location>
        <begin position="72"/>
        <end position="119"/>
    </location>
</feature>